<gene>
    <name evidence="2" type="ORF">LDCGVIBL_CDS0142</name>
</gene>
<organism evidence="2">
    <name type="scientific">Rhizobium phage LG08</name>
    <dbReference type="NCBI Taxonomy" id="3129229"/>
    <lineage>
        <taxon>Viruses</taxon>
        <taxon>Duplodnaviria</taxon>
        <taxon>Heunggongvirae</taxon>
        <taxon>Uroviricota</taxon>
        <taxon>Caudoviricetes</taxon>
    </lineage>
</organism>
<protein>
    <submittedName>
        <fullName evidence="2">Uncharacterized protein</fullName>
    </submittedName>
</protein>
<proteinExistence type="predicted"/>
<name>A0AAU8HYI3_9CAUD</name>
<evidence type="ECO:0000256" key="1">
    <source>
        <dbReference type="SAM" id="MobiDB-lite"/>
    </source>
</evidence>
<feature type="region of interest" description="Disordered" evidence="1">
    <location>
        <begin position="34"/>
        <end position="65"/>
    </location>
</feature>
<reference evidence="2" key="1">
    <citation type="submission" date="2024-03" db="EMBL/GenBank/DDBJ databases">
        <authorList>
            <person name="Chantapakul B."/>
            <person name="Wang S."/>
        </authorList>
    </citation>
    <scope>NUCLEOTIDE SEQUENCE</scope>
</reference>
<sequence length="65" mass="6907">MAKRVVSQESIAKRLATIAAKSDADKAITSAKLAEAGKKNKGKKRGPMSEAQKQAIRDGIAARKK</sequence>
<accession>A0AAU8HYI3</accession>
<evidence type="ECO:0000313" key="2">
    <source>
        <dbReference type="EMBL" id="XCI77500.1"/>
    </source>
</evidence>
<dbReference type="EMBL" id="PP429226">
    <property type="protein sequence ID" value="XCI77500.1"/>
    <property type="molecule type" value="Genomic_DNA"/>
</dbReference>